<proteinExistence type="predicted"/>
<gene>
    <name evidence="1" type="ORF">SSZBM1_163</name>
</gene>
<evidence type="ECO:0000313" key="2">
    <source>
        <dbReference type="Proteomes" id="UP000829362"/>
    </source>
</evidence>
<reference evidence="1" key="1">
    <citation type="submission" date="2021-11" db="EMBL/GenBank/DDBJ databases">
        <authorList>
            <person name="Rong C."/>
            <person name="Yang Y."/>
            <person name="Li S."/>
            <person name="Zhou K."/>
            <person name="Xu Y."/>
            <person name="Zhang R."/>
            <person name="Zhang Y."/>
        </authorList>
    </citation>
    <scope>NUCLEOTIDE SEQUENCE</scope>
</reference>
<protein>
    <submittedName>
        <fullName evidence="1">Peptidase</fullName>
    </submittedName>
</protein>
<accession>A0AC61TTV7</accession>
<sequence length="718" mass="81180">MNDIRGTLAKLLATENILVEHKKVSTASFDVQKRILVLPIWDRASDRVYSMLVGHEVGHALFTPSEFDPTKFPCPKSFVNVTEDARIEKMMKRKYPGLSKDFYVGYQELNEQDFFSIADEKLENLPLIDRINLHYKIGAFAMMPFDASETPLRDAVGAADTFEEAVAAAVAIYEYMKAEKEKQQQECQQENNANEQGSVGNSDSSSGGMTHEEMLEEAERRESENGDGEGSQGEGQQGDADLDTPSYDAGGGGKTSDIDDVRTQENFDSSISELTDNSRFYDPLILDLPTIDLDRVVVPNDKILKDAEQFWSEFYAEVSEPYETVDRLFTEFCNRTSKDVNYLVKEFECRKAASASARASVSKTGVLDTSKLHTYKYNDDIFRKVMNVSNGKNHGLVFLLDWSGSMGDEIYETVCQVINLCQFCKKVGIPFDVYSFVCDPSAALMTDPDLAEFTDKETPNQFYIDRRFRLMNLITSEGNQKSFQKQCKILFRVAEHWRKEGQYNWRVGTLAVPHFMGLGGTPLNEALIVMNELLPAWKAKKNVEKTHLIVLTDGESCNASYVASHENSTYMTKNYVNSVYACTIRNRKTGRYYSGVQNGHVDTTRTLIKILRDNHAGTSIIGFRICDTRSLNSYMGRFLNVCDSDSYKNQWKKDKCVVLDNTPYTQLYVIRNNSYTEDTSMQVKEDATKAQIKKAFVTSLNSKAVNRRLLSSFVGQIA</sequence>
<evidence type="ECO:0000313" key="1">
    <source>
        <dbReference type="EMBL" id="UNH61280.1"/>
    </source>
</evidence>
<keyword evidence="2" id="KW-1185">Reference proteome</keyword>
<dbReference type="EMBL" id="OL473597">
    <property type="protein sequence ID" value="UNH61280.1"/>
    <property type="molecule type" value="Genomic_DNA"/>
</dbReference>
<name>A0AC61TTV7_9CAUD</name>
<organism evidence="1 2">
    <name type="scientific">Synechococcus phage S-SZBM1</name>
    <dbReference type="NCBI Taxonomy" id="2926475"/>
    <lineage>
        <taxon>Viruses</taxon>
        <taxon>Duplodnaviria</taxon>
        <taxon>Heunggongvirae</taxon>
        <taxon>Uroviricota</taxon>
        <taxon>Caudoviricetes</taxon>
        <taxon>Pantevenvirales</taxon>
        <taxon>Kyanoviridae</taxon>
        <taxon>Shenzhenivirus</taxon>
        <taxon>Shenzhenivirus sszbm1</taxon>
    </lineage>
</organism>
<dbReference type="Proteomes" id="UP000829362">
    <property type="component" value="Segment"/>
</dbReference>